<organism evidence="4 7">
    <name type="scientific">Pseudoduganella umbonata</name>
    <dbReference type="NCBI Taxonomy" id="864828"/>
    <lineage>
        <taxon>Bacteria</taxon>
        <taxon>Pseudomonadati</taxon>
        <taxon>Pseudomonadota</taxon>
        <taxon>Betaproteobacteria</taxon>
        <taxon>Burkholderiales</taxon>
        <taxon>Oxalobacteraceae</taxon>
        <taxon>Telluria group</taxon>
        <taxon>Pseudoduganella</taxon>
    </lineage>
</organism>
<name>A0A4P8HZ04_9BURK</name>
<evidence type="ECO:0000256" key="1">
    <source>
        <dbReference type="ARBA" id="ARBA00022679"/>
    </source>
</evidence>
<dbReference type="InterPro" id="IPR000182">
    <property type="entry name" value="GNAT_dom"/>
</dbReference>
<reference evidence="5 6" key="1">
    <citation type="submission" date="2019-05" db="EMBL/GenBank/DDBJ databases">
        <title>Draft Genome Sequences of Six Type Strains of the Genus Massilia.</title>
        <authorList>
            <person name="Miess H."/>
            <person name="Frediansyhah A."/>
            <person name="Gross H."/>
        </authorList>
    </citation>
    <scope>NUCLEOTIDE SEQUENCE [LARGE SCALE GENOMIC DNA]</scope>
    <source>
        <strain evidence="5 6">DSMZ 26121</strain>
    </source>
</reference>
<dbReference type="Pfam" id="PF00583">
    <property type="entry name" value="Acetyltransf_1"/>
    <property type="match status" value="1"/>
</dbReference>
<dbReference type="PROSITE" id="PS51186">
    <property type="entry name" value="GNAT"/>
    <property type="match status" value="1"/>
</dbReference>
<evidence type="ECO:0000256" key="2">
    <source>
        <dbReference type="ARBA" id="ARBA00023315"/>
    </source>
</evidence>
<dbReference type="EMBL" id="JACHXS010000009">
    <property type="protein sequence ID" value="MBB3223453.1"/>
    <property type="molecule type" value="Genomic_DNA"/>
</dbReference>
<gene>
    <name evidence="5" type="ORF">FCL38_26875</name>
    <name evidence="4" type="ORF">FHS02_004299</name>
</gene>
<evidence type="ECO:0000313" key="5">
    <source>
        <dbReference type="EMBL" id="QCP13655.1"/>
    </source>
</evidence>
<evidence type="ECO:0000313" key="6">
    <source>
        <dbReference type="Proteomes" id="UP000298763"/>
    </source>
</evidence>
<evidence type="ECO:0000313" key="7">
    <source>
        <dbReference type="Proteomes" id="UP000584325"/>
    </source>
</evidence>
<keyword evidence="2" id="KW-0012">Acyltransferase</keyword>
<evidence type="ECO:0000259" key="3">
    <source>
        <dbReference type="PROSITE" id="PS51186"/>
    </source>
</evidence>
<dbReference type="AlphaFoldDB" id="A0A4P8HZ04"/>
<evidence type="ECO:0000313" key="4">
    <source>
        <dbReference type="EMBL" id="MBB3223453.1"/>
    </source>
</evidence>
<dbReference type="InterPro" id="IPR050832">
    <property type="entry name" value="Bact_Acetyltransf"/>
</dbReference>
<dbReference type="Proteomes" id="UP000298763">
    <property type="component" value="Chromosome"/>
</dbReference>
<dbReference type="CDD" id="cd04301">
    <property type="entry name" value="NAT_SF"/>
    <property type="match status" value="1"/>
</dbReference>
<sequence length="163" mass="17932">MATVRQAGIADLPALARLFVQLGYPNTVAELELRWPDFHGRDADCWVAVSGGDVIGVLAQNYVLPLNTAAHYAVVSAFVVDEAVRRSGAGKALMRCAEQEAVRRGCTHTELSSSMRRPVAHLFYLDYGFVEVPKRFVKEFAARARVAREITPRDDVKGVTTRG</sequence>
<proteinExistence type="predicted"/>
<dbReference type="EMBL" id="CP040017">
    <property type="protein sequence ID" value="QCP13655.1"/>
    <property type="molecule type" value="Genomic_DNA"/>
</dbReference>
<dbReference type="Gene3D" id="3.40.630.30">
    <property type="match status" value="1"/>
</dbReference>
<keyword evidence="1 4" id="KW-0808">Transferase</keyword>
<dbReference type="PANTHER" id="PTHR43877">
    <property type="entry name" value="AMINOALKYLPHOSPHONATE N-ACETYLTRANSFERASE-RELATED-RELATED"/>
    <property type="match status" value="1"/>
</dbReference>
<dbReference type="Proteomes" id="UP000584325">
    <property type="component" value="Unassembled WGS sequence"/>
</dbReference>
<reference evidence="4 7" key="2">
    <citation type="submission" date="2020-08" db="EMBL/GenBank/DDBJ databases">
        <title>Genomic Encyclopedia of Type Strains, Phase III (KMG-III): the genomes of soil and plant-associated and newly described type strains.</title>
        <authorList>
            <person name="Whitman W."/>
        </authorList>
    </citation>
    <scope>NUCLEOTIDE SEQUENCE [LARGE SCALE GENOMIC DNA]</scope>
    <source>
        <strain evidence="4 7">CECT 7753</strain>
    </source>
</reference>
<protein>
    <submittedName>
        <fullName evidence="5">GNAT family N-acetyltransferase</fullName>
    </submittedName>
    <submittedName>
        <fullName evidence="4">GNAT superfamily N-acetyltransferase</fullName>
    </submittedName>
</protein>
<keyword evidence="6" id="KW-1185">Reference proteome</keyword>
<dbReference type="InterPro" id="IPR016181">
    <property type="entry name" value="Acyl_CoA_acyltransferase"/>
</dbReference>
<accession>A0A4P8HZ04</accession>
<dbReference type="GO" id="GO:0016747">
    <property type="term" value="F:acyltransferase activity, transferring groups other than amino-acyl groups"/>
    <property type="evidence" value="ECO:0007669"/>
    <property type="project" value="InterPro"/>
</dbReference>
<dbReference type="SUPFAM" id="SSF55729">
    <property type="entry name" value="Acyl-CoA N-acyltransferases (Nat)"/>
    <property type="match status" value="1"/>
</dbReference>
<dbReference type="OrthoDB" id="9789603at2"/>
<feature type="domain" description="N-acetyltransferase" evidence="3">
    <location>
        <begin position="2"/>
        <end position="149"/>
    </location>
</feature>
<dbReference type="RefSeq" id="WP_137316434.1">
    <property type="nucleotide sequence ID" value="NZ_CP040017.1"/>
</dbReference>